<dbReference type="GO" id="GO:0051726">
    <property type="term" value="P:regulation of cell cycle"/>
    <property type="evidence" value="ECO:0007669"/>
    <property type="project" value="InterPro"/>
</dbReference>
<dbReference type="SUPFAM" id="SSF47954">
    <property type="entry name" value="Cyclin-like"/>
    <property type="match status" value="1"/>
</dbReference>
<dbReference type="InterPro" id="IPR036915">
    <property type="entry name" value="Cyclin-like_sf"/>
</dbReference>
<dbReference type="Gene3D" id="1.10.472.10">
    <property type="entry name" value="Cyclin-like"/>
    <property type="match status" value="1"/>
</dbReference>
<evidence type="ECO:0000259" key="2">
    <source>
        <dbReference type="Pfam" id="PF00134"/>
    </source>
</evidence>
<dbReference type="PANTHER" id="PTHR22896:SF0">
    <property type="entry name" value="CYCLIN N-TERMINAL DOMAIN-CONTAINING PROTEIN"/>
    <property type="match status" value="1"/>
</dbReference>
<evidence type="ECO:0000256" key="1">
    <source>
        <dbReference type="SAM" id="MobiDB-lite"/>
    </source>
</evidence>
<dbReference type="CDD" id="cd20556">
    <property type="entry name" value="CYCLIN_CABLES"/>
    <property type="match status" value="1"/>
</dbReference>
<organism evidence="3 4">
    <name type="scientific">Mycoemilia scoparia</name>
    <dbReference type="NCBI Taxonomy" id="417184"/>
    <lineage>
        <taxon>Eukaryota</taxon>
        <taxon>Fungi</taxon>
        <taxon>Fungi incertae sedis</taxon>
        <taxon>Zoopagomycota</taxon>
        <taxon>Kickxellomycotina</taxon>
        <taxon>Kickxellomycetes</taxon>
        <taxon>Kickxellales</taxon>
        <taxon>Kickxellaceae</taxon>
        <taxon>Mycoemilia</taxon>
    </lineage>
</organism>
<feature type="compositionally biased region" description="Polar residues" evidence="1">
    <location>
        <begin position="139"/>
        <end position="148"/>
    </location>
</feature>
<comment type="caution">
    <text evidence="3">The sequence shown here is derived from an EMBL/GenBank/DDBJ whole genome shotgun (WGS) entry which is preliminary data.</text>
</comment>
<feature type="compositionally biased region" description="Low complexity" evidence="1">
    <location>
        <begin position="71"/>
        <end position="88"/>
    </location>
</feature>
<dbReference type="InterPro" id="IPR006671">
    <property type="entry name" value="Cyclin_N"/>
</dbReference>
<feature type="compositionally biased region" description="Polar residues" evidence="1">
    <location>
        <begin position="558"/>
        <end position="567"/>
    </location>
</feature>
<feature type="region of interest" description="Disordered" evidence="1">
    <location>
        <begin position="544"/>
        <end position="567"/>
    </location>
</feature>
<protein>
    <recommendedName>
        <fullName evidence="2">Cyclin N-terminal domain-containing protein</fullName>
    </recommendedName>
</protein>
<dbReference type="OrthoDB" id="5353095at2759"/>
<evidence type="ECO:0000313" key="3">
    <source>
        <dbReference type="EMBL" id="KAJ1910368.1"/>
    </source>
</evidence>
<dbReference type="AlphaFoldDB" id="A0A9W7ZPV7"/>
<dbReference type="PANTHER" id="PTHR22896">
    <property type="entry name" value="CDK5 AND ABL1 ENZYME SUBSTRATE 1"/>
    <property type="match status" value="1"/>
</dbReference>
<feature type="domain" description="Cyclin N-terminal" evidence="2">
    <location>
        <begin position="410"/>
        <end position="517"/>
    </location>
</feature>
<evidence type="ECO:0000313" key="4">
    <source>
        <dbReference type="Proteomes" id="UP001150538"/>
    </source>
</evidence>
<dbReference type="InterPro" id="IPR012388">
    <property type="entry name" value="CABLES1/2"/>
</dbReference>
<feature type="region of interest" description="Disordered" evidence="1">
    <location>
        <begin position="132"/>
        <end position="170"/>
    </location>
</feature>
<dbReference type="Proteomes" id="UP001150538">
    <property type="component" value="Unassembled WGS sequence"/>
</dbReference>
<keyword evidence="4" id="KW-1185">Reference proteome</keyword>
<accession>A0A9W7ZPV7</accession>
<proteinExistence type="predicted"/>
<dbReference type="Pfam" id="PF00134">
    <property type="entry name" value="Cyclin_N"/>
    <property type="match status" value="1"/>
</dbReference>
<feature type="region of interest" description="Disordered" evidence="1">
    <location>
        <begin position="1"/>
        <end position="27"/>
    </location>
</feature>
<name>A0A9W7ZPV7_9FUNG</name>
<feature type="region of interest" description="Disordered" evidence="1">
    <location>
        <begin position="53"/>
        <end position="110"/>
    </location>
</feature>
<feature type="region of interest" description="Disordered" evidence="1">
    <location>
        <begin position="263"/>
        <end position="288"/>
    </location>
</feature>
<gene>
    <name evidence="3" type="ORF">H4219_006226</name>
</gene>
<reference evidence="3" key="1">
    <citation type="submission" date="2022-07" db="EMBL/GenBank/DDBJ databases">
        <title>Phylogenomic reconstructions and comparative analyses of Kickxellomycotina fungi.</title>
        <authorList>
            <person name="Reynolds N.K."/>
            <person name="Stajich J.E."/>
            <person name="Barry K."/>
            <person name="Grigoriev I.V."/>
            <person name="Crous P."/>
            <person name="Smith M.E."/>
        </authorList>
    </citation>
    <scope>NUCLEOTIDE SEQUENCE</scope>
    <source>
        <strain evidence="3">NBRC 100468</strain>
    </source>
</reference>
<sequence>MTGAHEANLHQPITLSEEMPLEPDPDIIRGSIITRTNKAFGYESMRLGSQINGRSLMPARSGDAGANTPGSTNGSSSSSSSSSNNNISDADVGHRGQANSGGIVEKKHKNKGYAYSREQAKRFLSSISLFSPEEHQKQQQDPQASGSAGTRHFGETSPTARNADGGRAQGHSSLYAHESYHQHQHFKDNRDARPDFKARLGEGNYCTSAMNFKVLQNPMSHSTCAESTQRGGGGHVELSIMGNSDPSFLSPNRMNIESGARTNDALSPADISTKSMGASTSGGGANSGSHSLRFYQAHVEEQPIGFDEEPRKKKHQKFSIDWLIMILETRQTLSYANLLEPNHTLRCDTPTLIKSSGYQATDLDAFYFENVEQRAASMAGGFMGSILHPSRYDDVRPEEERLFEEKYPYLESLGFNLEHLRKMKQSMLKMADEVDIELSSIALAFVYYEKLVIRGYVVKDNRKLVAAICLLLAIKVNEPKEKQIAEITEELEDEFDVSEKAIKESEFAVFSKLEFSLFVPIHEFMPHYNLIVGLVGKSNSSKLPQTPPNTAPFYNVMDNGQSTSKAH</sequence>
<dbReference type="EMBL" id="JANBPU010000587">
    <property type="protein sequence ID" value="KAJ1910368.1"/>
    <property type="molecule type" value="Genomic_DNA"/>
</dbReference>